<dbReference type="Proteomes" id="UP000594638">
    <property type="component" value="Unassembled WGS sequence"/>
</dbReference>
<dbReference type="AlphaFoldDB" id="A0A8S0PI65"/>
<dbReference type="InterPro" id="IPR029062">
    <property type="entry name" value="Class_I_gatase-like"/>
</dbReference>
<gene>
    <name evidence="1" type="ORF">OLEA9_A009830</name>
</gene>
<dbReference type="SUPFAM" id="SSF52317">
    <property type="entry name" value="Class I glutamine amidotransferase-like"/>
    <property type="match status" value="1"/>
</dbReference>
<dbReference type="InterPro" id="IPR044992">
    <property type="entry name" value="ChyE-like"/>
</dbReference>
<keyword evidence="2" id="KW-1185">Reference proteome</keyword>
<accession>A0A8S0PI65</accession>
<dbReference type="PANTHER" id="PTHR42695">
    <property type="entry name" value="GLUTAMINE AMIDOTRANSFERASE YLR126C-RELATED"/>
    <property type="match status" value="1"/>
</dbReference>
<dbReference type="Gene3D" id="3.40.50.880">
    <property type="match status" value="1"/>
</dbReference>
<name>A0A8S0PI65_OLEEU</name>
<dbReference type="Gramene" id="OE9A009830T1">
    <property type="protein sequence ID" value="OE9A009830C1"/>
    <property type="gene ID" value="OE9A009830"/>
</dbReference>
<evidence type="ECO:0000313" key="2">
    <source>
        <dbReference type="Proteomes" id="UP000594638"/>
    </source>
</evidence>
<reference evidence="1 2" key="1">
    <citation type="submission" date="2019-12" db="EMBL/GenBank/DDBJ databases">
        <authorList>
            <person name="Alioto T."/>
            <person name="Alioto T."/>
            <person name="Gomez Garrido J."/>
        </authorList>
    </citation>
    <scope>NUCLEOTIDE SEQUENCE [LARGE SCALE GENOMIC DNA]</scope>
</reference>
<organism evidence="1 2">
    <name type="scientific">Olea europaea subsp. europaea</name>
    <dbReference type="NCBI Taxonomy" id="158383"/>
    <lineage>
        <taxon>Eukaryota</taxon>
        <taxon>Viridiplantae</taxon>
        <taxon>Streptophyta</taxon>
        <taxon>Embryophyta</taxon>
        <taxon>Tracheophyta</taxon>
        <taxon>Spermatophyta</taxon>
        <taxon>Magnoliopsida</taxon>
        <taxon>eudicotyledons</taxon>
        <taxon>Gunneridae</taxon>
        <taxon>Pentapetalae</taxon>
        <taxon>asterids</taxon>
        <taxon>lamiids</taxon>
        <taxon>Lamiales</taxon>
        <taxon>Oleaceae</taxon>
        <taxon>Oleeae</taxon>
        <taxon>Olea</taxon>
    </lineage>
</organism>
<comment type="caution">
    <text evidence="1">The sequence shown here is derived from an EMBL/GenBank/DDBJ whole genome shotgun (WGS) entry which is preliminary data.</text>
</comment>
<dbReference type="GO" id="GO:0005829">
    <property type="term" value="C:cytosol"/>
    <property type="evidence" value="ECO:0007669"/>
    <property type="project" value="TreeGrafter"/>
</dbReference>
<evidence type="ECO:0000313" key="1">
    <source>
        <dbReference type="EMBL" id="CAA2950956.1"/>
    </source>
</evidence>
<sequence>MPASLSVIECHQDEVWELPPNVEIMARSHKTRIEMFNYGDYIMGIQGHPEYTKDILLNIIDRLLNRNLIELFNSLIYLHGRRTNNDVKQQSSGVTRPLNDTDSEQAAGYLSTAQEPDDDRAATVGDGRGNDIYMCRPLVLRLMQRKRNADGTDEWGEFLHLLGKKFFDFNKIRWEIQVILWIWL</sequence>
<dbReference type="PANTHER" id="PTHR42695:SF13">
    <property type="entry name" value="GLUTAMINE AMIDOTRANSFERASE CLASS-I FAMILY PROTEIN, EXPRESSED"/>
    <property type="match status" value="1"/>
</dbReference>
<dbReference type="EMBL" id="CACTIH010000077">
    <property type="protein sequence ID" value="CAA2950956.1"/>
    <property type="molecule type" value="Genomic_DNA"/>
</dbReference>
<protein>
    <submittedName>
        <fullName evidence="1">Uncharacterized protein</fullName>
    </submittedName>
</protein>
<proteinExistence type="predicted"/>
<dbReference type="OrthoDB" id="5061070at2759"/>